<name>A0ABV1J5G5_9FIRM</name>
<dbReference type="EMBL" id="JBBNPS010000007">
    <property type="protein sequence ID" value="MEQ3353433.1"/>
    <property type="molecule type" value="Genomic_DNA"/>
</dbReference>
<proteinExistence type="predicted"/>
<protein>
    <submittedName>
        <fullName evidence="1">MarR family winged helix-turn-helix transcriptional regulator</fullName>
    </submittedName>
</protein>
<comment type="caution">
    <text evidence="1">The sequence shown here is derived from an EMBL/GenBank/DDBJ whole genome shotgun (WGS) entry which is preliminary data.</text>
</comment>
<dbReference type="SUPFAM" id="SSF46785">
    <property type="entry name" value="Winged helix' DNA-binding domain"/>
    <property type="match status" value="1"/>
</dbReference>
<organism evidence="1 2">
    <name type="scientific">Aedoeadaptatus acetigenes</name>
    <dbReference type="NCBI Taxonomy" id="2981723"/>
    <lineage>
        <taxon>Bacteria</taxon>
        <taxon>Bacillati</taxon>
        <taxon>Bacillota</taxon>
        <taxon>Tissierellia</taxon>
        <taxon>Tissierellales</taxon>
        <taxon>Peptoniphilaceae</taxon>
        <taxon>Aedoeadaptatus</taxon>
    </lineage>
</organism>
<evidence type="ECO:0000313" key="1">
    <source>
        <dbReference type="EMBL" id="MEQ3353433.1"/>
    </source>
</evidence>
<gene>
    <name evidence="1" type="ORF">AAA081_03845</name>
</gene>
<dbReference type="RefSeq" id="WP_148472129.1">
    <property type="nucleotide sequence ID" value="NZ_JAOQJD010000003.1"/>
</dbReference>
<reference evidence="1 2" key="1">
    <citation type="submission" date="2024-04" db="EMBL/GenBank/DDBJ databases">
        <title>Human intestinal bacterial collection.</title>
        <authorList>
            <person name="Pauvert C."/>
            <person name="Hitch T.C.A."/>
            <person name="Clavel T."/>
        </authorList>
    </citation>
    <scope>NUCLEOTIDE SEQUENCE [LARGE SCALE GENOMIC DNA]</scope>
    <source>
        <strain evidence="1 2">CLA-SR-H026</strain>
    </source>
</reference>
<evidence type="ECO:0000313" key="2">
    <source>
        <dbReference type="Proteomes" id="UP001481872"/>
    </source>
</evidence>
<dbReference type="InterPro" id="IPR036390">
    <property type="entry name" value="WH_DNA-bd_sf"/>
</dbReference>
<keyword evidence="2" id="KW-1185">Reference proteome</keyword>
<dbReference type="Gene3D" id="1.10.10.10">
    <property type="entry name" value="Winged helix-like DNA-binding domain superfamily/Winged helix DNA-binding domain"/>
    <property type="match status" value="1"/>
</dbReference>
<sequence>MTDLRLTEQQQNYLLCFTDEHPSRTIIDLSQIFACSRPNAKKMLDRMVKAGILYKQKNDYYVTEIGTLIKDKLEREKQLLSLTMQGIFGIEEDRATIFSSQLIGKGENCIACFLSQKSKLFEHLPDPGEKVDGDFLLEILDKKTYPVHLTIFQQHVDEAESAIRPSMANKVFENTAELVIGDSPHVVFTTRPLKKEHKGHMKHGAVKELVYQKDGESHAIAFKDRRAEIPLDVFGQWTYLGGGVLIAYTWFRSYAAVNFSGHRAEANYLLVLNLAQC</sequence>
<accession>A0ABV1J5G5</accession>
<dbReference type="Proteomes" id="UP001481872">
    <property type="component" value="Unassembled WGS sequence"/>
</dbReference>
<dbReference type="InterPro" id="IPR036388">
    <property type="entry name" value="WH-like_DNA-bd_sf"/>
</dbReference>